<reference evidence="5" key="1">
    <citation type="journal article" date="2023" name="Int. J. Syst. Evol. Microbiol.">
        <title>Mesoterricola silvestris gen. nov., sp. nov., Mesoterricola sediminis sp. nov., Geothrix oryzae sp. nov., Geothrix edaphica sp. nov., Geothrix rubra sp. nov., and Geothrix limicola sp. nov., six novel members of Acidobacteriota isolated from soils.</title>
        <authorList>
            <person name="Itoh H."/>
            <person name="Sugisawa Y."/>
            <person name="Mise K."/>
            <person name="Xu Z."/>
            <person name="Kuniyasu M."/>
            <person name="Ushijima N."/>
            <person name="Kawano K."/>
            <person name="Kobayashi E."/>
            <person name="Shiratori Y."/>
            <person name="Masuda Y."/>
            <person name="Senoo K."/>
        </authorList>
    </citation>
    <scope>NUCLEOTIDE SEQUENCE</scope>
    <source>
        <strain evidence="5">W786</strain>
    </source>
</reference>
<evidence type="ECO:0000256" key="2">
    <source>
        <dbReference type="ARBA" id="ARBA00022898"/>
    </source>
</evidence>
<dbReference type="RefSeq" id="WP_316410905.1">
    <property type="nucleotide sequence ID" value="NZ_AP027081.1"/>
</dbReference>
<proteinExistence type="inferred from homology"/>
<dbReference type="InterPro" id="IPR000653">
    <property type="entry name" value="DegT/StrS_aminotransferase"/>
</dbReference>
<evidence type="ECO:0000313" key="6">
    <source>
        <dbReference type="Proteomes" id="UP001228113"/>
    </source>
</evidence>
<dbReference type="Gene3D" id="3.90.1150.10">
    <property type="entry name" value="Aspartate Aminotransferase, domain 1"/>
    <property type="match status" value="1"/>
</dbReference>
<dbReference type="GO" id="GO:0008483">
    <property type="term" value="F:transaminase activity"/>
    <property type="evidence" value="ECO:0007669"/>
    <property type="project" value="TreeGrafter"/>
</dbReference>
<evidence type="ECO:0000313" key="5">
    <source>
        <dbReference type="EMBL" id="BDU75224.1"/>
    </source>
</evidence>
<protein>
    <submittedName>
        <fullName evidence="5">LPS biosynthesis protein</fullName>
    </submittedName>
</protein>
<dbReference type="KEGG" id="msea:METESE_01820"/>
<gene>
    <name evidence="5" type="primary">rfbH</name>
    <name evidence="5" type="ORF">METESE_01820</name>
</gene>
<name>A0AA48GS88_9BACT</name>
<dbReference type="EMBL" id="AP027081">
    <property type="protein sequence ID" value="BDU75224.1"/>
    <property type="molecule type" value="Genomic_DNA"/>
</dbReference>
<dbReference type="InterPro" id="IPR015421">
    <property type="entry name" value="PyrdxlP-dep_Trfase_major"/>
</dbReference>
<dbReference type="GO" id="GO:0000271">
    <property type="term" value="P:polysaccharide biosynthetic process"/>
    <property type="evidence" value="ECO:0007669"/>
    <property type="project" value="TreeGrafter"/>
</dbReference>
<dbReference type="Proteomes" id="UP001228113">
    <property type="component" value="Chromosome"/>
</dbReference>
<dbReference type="Gene3D" id="3.40.640.10">
    <property type="entry name" value="Type I PLP-dependent aspartate aminotransferase-like (Major domain)"/>
    <property type="match status" value="1"/>
</dbReference>
<dbReference type="PIRSF" id="PIRSF000390">
    <property type="entry name" value="PLP_StrS"/>
    <property type="match status" value="1"/>
</dbReference>
<dbReference type="SUPFAM" id="SSF53383">
    <property type="entry name" value="PLP-dependent transferases"/>
    <property type="match status" value="1"/>
</dbReference>
<accession>A0AA48GS88</accession>
<evidence type="ECO:0000256" key="4">
    <source>
        <dbReference type="RuleBase" id="RU004508"/>
    </source>
</evidence>
<comment type="similarity">
    <text evidence="3 4">Belongs to the DegT/DnrJ/EryC1 family.</text>
</comment>
<evidence type="ECO:0000256" key="1">
    <source>
        <dbReference type="ARBA" id="ARBA00001933"/>
    </source>
</evidence>
<dbReference type="GO" id="GO:0030170">
    <property type="term" value="F:pyridoxal phosphate binding"/>
    <property type="evidence" value="ECO:0007669"/>
    <property type="project" value="TreeGrafter"/>
</dbReference>
<evidence type="ECO:0000256" key="3">
    <source>
        <dbReference type="ARBA" id="ARBA00037999"/>
    </source>
</evidence>
<dbReference type="PANTHER" id="PTHR30244:SF34">
    <property type="entry name" value="DTDP-4-AMINO-4,6-DIDEOXYGALACTOSE TRANSAMINASE"/>
    <property type="match status" value="1"/>
</dbReference>
<dbReference type="NCBIfam" id="NF011936">
    <property type="entry name" value="PRK15407.1"/>
    <property type="match status" value="1"/>
</dbReference>
<dbReference type="Pfam" id="PF01041">
    <property type="entry name" value="DegT_DnrJ_EryC1"/>
    <property type="match status" value="1"/>
</dbReference>
<dbReference type="AlphaFoldDB" id="A0AA48GS88"/>
<keyword evidence="6" id="KW-1185">Reference proteome</keyword>
<dbReference type="InterPro" id="IPR015422">
    <property type="entry name" value="PyrdxlP-dep_Trfase_small"/>
</dbReference>
<dbReference type="InterPro" id="IPR015424">
    <property type="entry name" value="PyrdxlP-dep_Trfase"/>
</dbReference>
<dbReference type="PANTHER" id="PTHR30244">
    <property type="entry name" value="TRANSAMINASE"/>
    <property type="match status" value="1"/>
</dbReference>
<comment type="cofactor">
    <cofactor evidence="1">
        <name>pyridoxal 5'-phosphate</name>
        <dbReference type="ChEBI" id="CHEBI:597326"/>
    </cofactor>
</comment>
<keyword evidence="2 4" id="KW-0663">Pyridoxal phosphate</keyword>
<organism evidence="5 6">
    <name type="scientific">Mesoterricola sediminis</name>
    <dbReference type="NCBI Taxonomy" id="2927980"/>
    <lineage>
        <taxon>Bacteria</taxon>
        <taxon>Pseudomonadati</taxon>
        <taxon>Acidobacteriota</taxon>
        <taxon>Holophagae</taxon>
        <taxon>Holophagales</taxon>
        <taxon>Holophagaceae</taxon>
        <taxon>Mesoterricola</taxon>
    </lineage>
</organism>
<dbReference type="FunFam" id="3.40.640.10:FF:000079">
    <property type="entry name" value="LPS biosynthesis protein"/>
    <property type="match status" value="1"/>
</dbReference>
<dbReference type="CDD" id="cd00616">
    <property type="entry name" value="AHBA_syn"/>
    <property type="match status" value="1"/>
</dbReference>
<sequence length="444" mass="48828">MSTAEELRNQILELTRAYVQEAHQPKPFVPGESRVNYAGRVYGEAELLNLVGASLDFWLTAGPYAARFEEAMRGFFGSRAFVLVNSGSSANLLMVAALCAEAADKARDSGPGRLLPGDEVITPAVTFPTTLTPIVQNRLVPVFVDCEVGTYNIDPGLVEAAIGPRTKAMLVPHTVGNPCDLAALTEIARRRNLWLLEDGCDALGATFDGKLVGTFGAMSSLSFYPAHHITMGEGGGVNVNAPELKRTVLSLRDWGRDCWCDPGCNNTCGRRFDWHLGELPYGYDHKYIYSNLGYNLKATDLQAAIGMAQFDRIPAFVEARRRNFRRLQEGLASLEDRLILPRIDPRANPSPFGFPLTVREGVDRRALVNHLEAARIETRLVFGGNILRQPGFLDIERRVHGSLAASDRIMRDTLFLGVYPGLGDAQIDYMLECIHGFFAPGNRA</sequence>